<dbReference type="FunFam" id="3.10.110.10:FF:000026">
    <property type="entry name" value="Ubiquitin-conjugating enzyme E2 variant"/>
    <property type="match status" value="1"/>
</dbReference>
<evidence type="ECO:0000313" key="4">
    <source>
        <dbReference type="Proteomes" id="UP000019763"/>
    </source>
</evidence>
<dbReference type="SMART" id="SM00212">
    <property type="entry name" value="UBCc"/>
    <property type="match status" value="1"/>
</dbReference>
<dbReference type="InterPro" id="IPR016135">
    <property type="entry name" value="UBQ-conjugating_enzyme/RWD"/>
</dbReference>
<dbReference type="SUPFAM" id="SSF54495">
    <property type="entry name" value="UBC-like"/>
    <property type="match status" value="1"/>
</dbReference>
<dbReference type="eggNOG" id="KOG0896">
    <property type="taxonomic scope" value="Eukaryota"/>
</dbReference>
<dbReference type="CDD" id="cd23807">
    <property type="entry name" value="UEV_UBE2V"/>
    <property type="match status" value="1"/>
</dbReference>
<dbReference type="EMBL" id="AFNH02000534">
    <property type="protein sequence ID" value="EZG67153.1"/>
    <property type="molecule type" value="Genomic_DNA"/>
</dbReference>
<dbReference type="Pfam" id="PF00179">
    <property type="entry name" value="UQ_con"/>
    <property type="match status" value="1"/>
</dbReference>
<name>A0A023B7E7_GRENI</name>
<keyword evidence="4" id="KW-1185">Reference proteome</keyword>
<protein>
    <submittedName>
        <fullName evidence="3">Ubiquitin-conjugating enzyme E2</fullName>
    </submittedName>
</protein>
<keyword evidence="1" id="KW-0833">Ubl conjugation pathway</keyword>
<dbReference type="OrthoDB" id="6508832at2759"/>
<accession>A0A023B7E7</accession>
<dbReference type="AlphaFoldDB" id="A0A023B7E7"/>
<proteinExistence type="predicted"/>
<comment type="caution">
    <text evidence="3">The sequence shown here is derived from an EMBL/GenBank/DDBJ whole genome shotgun (WGS) entry which is preliminary data.</text>
</comment>
<dbReference type="RefSeq" id="XP_011130322.1">
    <property type="nucleotide sequence ID" value="XM_011132020.1"/>
</dbReference>
<dbReference type="Proteomes" id="UP000019763">
    <property type="component" value="Unassembled WGS sequence"/>
</dbReference>
<dbReference type="PANTHER" id="PTHR24068">
    <property type="entry name" value="UBIQUITIN-CONJUGATING ENZYME E2"/>
    <property type="match status" value="1"/>
</dbReference>
<dbReference type="InterPro" id="IPR000608">
    <property type="entry name" value="UBC"/>
</dbReference>
<evidence type="ECO:0000259" key="2">
    <source>
        <dbReference type="PROSITE" id="PS50127"/>
    </source>
</evidence>
<organism evidence="3 4">
    <name type="scientific">Gregarina niphandrodes</name>
    <name type="common">Septate eugregarine</name>
    <dbReference type="NCBI Taxonomy" id="110365"/>
    <lineage>
        <taxon>Eukaryota</taxon>
        <taxon>Sar</taxon>
        <taxon>Alveolata</taxon>
        <taxon>Apicomplexa</taxon>
        <taxon>Conoidasida</taxon>
        <taxon>Gregarinasina</taxon>
        <taxon>Eugregarinorida</taxon>
        <taxon>Gregarinidae</taxon>
        <taxon>Gregarina</taxon>
    </lineage>
</organism>
<gene>
    <name evidence="3" type="ORF">GNI_071170</name>
</gene>
<dbReference type="Gene3D" id="3.10.110.10">
    <property type="entry name" value="Ubiquitin Conjugating Enzyme"/>
    <property type="match status" value="1"/>
</dbReference>
<dbReference type="VEuPathDB" id="CryptoDB:GNI_071170"/>
<feature type="domain" description="UBC core" evidence="2">
    <location>
        <begin position="11"/>
        <end position="143"/>
    </location>
</feature>
<sequence length="143" mass="16020">MLNSSEPVKVPRNFKLLDELEKGEKGKTAEGCSWGLEQHDDISLSKWNGTIFGPCFTPYENRIYSLSIHCGEKYPDEPPTVKFLTKINMVGIGPDGRPLPGAFSCLQNWNRNMSIETILSTLRQAMSAGVNRRIAQPQEGETY</sequence>
<evidence type="ECO:0000313" key="3">
    <source>
        <dbReference type="EMBL" id="EZG67153.1"/>
    </source>
</evidence>
<dbReference type="GeneID" id="22912607"/>
<evidence type="ECO:0000256" key="1">
    <source>
        <dbReference type="ARBA" id="ARBA00022786"/>
    </source>
</evidence>
<dbReference type="PROSITE" id="PS50127">
    <property type="entry name" value="UBC_2"/>
    <property type="match status" value="1"/>
</dbReference>
<dbReference type="OMA" id="GPESCSY"/>
<reference evidence="3" key="1">
    <citation type="submission" date="2013-12" db="EMBL/GenBank/DDBJ databases">
        <authorList>
            <person name="Omoto C.K."/>
            <person name="Sibley D."/>
            <person name="Venepally P."/>
            <person name="Hadjithomas M."/>
            <person name="Karamycheva S."/>
            <person name="Brunk B."/>
            <person name="Roos D."/>
            <person name="Caler E."/>
            <person name="Lorenzi H."/>
        </authorList>
    </citation>
    <scope>NUCLEOTIDE SEQUENCE</scope>
</reference>